<dbReference type="EMBL" id="CAJFDH010000005">
    <property type="protein sequence ID" value="CAD5224743.1"/>
    <property type="molecule type" value="Genomic_DNA"/>
</dbReference>
<dbReference type="PROSITE" id="PS50279">
    <property type="entry name" value="BPTI_KUNITZ_2"/>
    <property type="match status" value="1"/>
</dbReference>
<evidence type="ECO:0000313" key="12">
    <source>
        <dbReference type="Proteomes" id="UP000614601"/>
    </source>
</evidence>
<dbReference type="EMBL" id="CAJFCW020000005">
    <property type="protein sequence ID" value="CAG9120151.1"/>
    <property type="molecule type" value="Genomic_DNA"/>
</dbReference>
<evidence type="ECO:0000256" key="4">
    <source>
        <dbReference type="ARBA" id="ARBA00022989"/>
    </source>
</evidence>
<proteinExistence type="predicted"/>
<keyword evidence="5" id="KW-0406">Ion transport</keyword>
<dbReference type="SUPFAM" id="SSF81324">
    <property type="entry name" value="Voltage-gated potassium channels"/>
    <property type="match status" value="1"/>
</dbReference>
<feature type="transmembrane region" description="Helical" evidence="8">
    <location>
        <begin position="217"/>
        <end position="237"/>
    </location>
</feature>
<evidence type="ECO:0000256" key="7">
    <source>
        <dbReference type="ARBA" id="ARBA00023303"/>
    </source>
</evidence>
<accession>A0A811L8U7</accession>
<keyword evidence="12" id="KW-1185">Reference proteome</keyword>
<dbReference type="GO" id="GO:0015271">
    <property type="term" value="F:outward rectifier potassium channel activity"/>
    <property type="evidence" value="ECO:0007669"/>
    <property type="project" value="TreeGrafter"/>
</dbReference>
<comment type="subcellular location">
    <subcellularLocation>
        <location evidence="1">Membrane</location>
        <topology evidence="1">Multi-pass membrane protein</topology>
    </subcellularLocation>
</comment>
<evidence type="ECO:0000256" key="9">
    <source>
        <dbReference type="SAM" id="SignalP"/>
    </source>
</evidence>
<dbReference type="InterPro" id="IPR036880">
    <property type="entry name" value="Kunitz_BPTI_sf"/>
</dbReference>
<feature type="signal peptide" evidence="9">
    <location>
        <begin position="1"/>
        <end position="16"/>
    </location>
</feature>
<dbReference type="SMART" id="SM00131">
    <property type="entry name" value="KU"/>
    <property type="match status" value="1"/>
</dbReference>
<dbReference type="InterPro" id="IPR002223">
    <property type="entry name" value="Kunitz_BPTI"/>
</dbReference>
<dbReference type="AlphaFoldDB" id="A0A811L8U7"/>
<feature type="transmembrane region" description="Helical" evidence="8">
    <location>
        <begin position="343"/>
        <end position="360"/>
    </location>
</feature>
<keyword evidence="7" id="KW-0407">Ion channel</keyword>
<comment type="caution">
    <text evidence="11">The sequence shown here is derived from an EMBL/GenBank/DDBJ whole genome shotgun (WGS) entry which is preliminary data.</text>
</comment>
<dbReference type="InterPro" id="IPR003280">
    <property type="entry name" value="2pore_dom_K_chnl"/>
</dbReference>
<dbReference type="GO" id="GO:0022841">
    <property type="term" value="F:potassium ion leak channel activity"/>
    <property type="evidence" value="ECO:0007669"/>
    <property type="project" value="TreeGrafter"/>
</dbReference>
<feature type="chain" id="PRO_5035595533" description="BPTI/Kunitz inhibitor domain-containing protein" evidence="9">
    <location>
        <begin position="17"/>
        <end position="374"/>
    </location>
</feature>
<evidence type="ECO:0000256" key="1">
    <source>
        <dbReference type="ARBA" id="ARBA00004141"/>
    </source>
</evidence>
<dbReference type="Pfam" id="PF00014">
    <property type="entry name" value="Kunitz_BPTI"/>
    <property type="match status" value="1"/>
</dbReference>
<feature type="domain" description="BPTI/Kunitz inhibitor" evidence="10">
    <location>
        <begin position="63"/>
        <end position="113"/>
    </location>
</feature>
<reference evidence="11" key="1">
    <citation type="submission" date="2020-09" db="EMBL/GenBank/DDBJ databases">
        <authorList>
            <person name="Kikuchi T."/>
        </authorList>
    </citation>
    <scope>NUCLEOTIDE SEQUENCE</scope>
    <source>
        <strain evidence="11">SH1</strain>
    </source>
</reference>
<dbReference type="CDD" id="cd22593">
    <property type="entry name" value="Kunitz_conkunitzin"/>
    <property type="match status" value="1"/>
</dbReference>
<dbReference type="SUPFAM" id="SSF57362">
    <property type="entry name" value="BPTI-like"/>
    <property type="match status" value="2"/>
</dbReference>
<dbReference type="Proteomes" id="UP000783686">
    <property type="component" value="Unassembled WGS sequence"/>
</dbReference>
<protein>
    <recommendedName>
        <fullName evidence="10">BPTI/Kunitz inhibitor domain-containing protein</fullName>
    </recommendedName>
</protein>
<evidence type="ECO:0000313" key="11">
    <source>
        <dbReference type="EMBL" id="CAD5224743.1"/>
    </source>
</evidence>
<evidence type="ECO:0000256" key="6">
    <source>
        <dbReference type="ARBA" id="ARBA00023136"/>
    </source>
</evidence>
<gene>
    <name evidence="11" type="ORF">BOKJ2_LOCUS11231</name>
</gene>
<dbReference type="Pfam" id="PF07885">
    <property type="entry name" value="Ion_trans_2"/>
    <property type="match status" value="1"/>
</dbReference>
<name>A0A811L8U7_9BILA</name>
<dbReference type="Gene3D" id="1.10.287.70">
    <property type="match status" value="1"/>
</dbReference>
<evidence type="ECO:0000256" key="8">
    <source>
        <dbReference type="SAM" id="Phobius"/>
    </source>
</evidence>
<dbReference type="GO" id="GO:0030322">
    <property type="term" value="P:stabilization of membrane potential"/>
    <property type="evidence" value="ECO:0007669"/>
    <property type="project" value="TreeGrafter"/>
</dbReference>
<sequence length="374" mass="42871">MFVFVVLSLLTATVTPETLYNIVTGIRKGSQEPGLIITALEANASVDTMIDTSMNDMTLSDQCHQKVEVGYGDMKMDRFYYDKNDDTCVPFVYSGMGGNFNNFVDENSCRITCKLNYDKINKCNNHPVSSCNKKLQPSSANIYYYDSKSDECNHTVMSSCDDETQFFGSKHECDRECGLSIPCHQRKRADEVEHQNMLYKVLHKLKWFYTEYRLSHFLPFTVLVTYTLIGAAMFRHFELQPDEIRRKNYRESTEYAFNQIIKRMTEIQCGKGNGTSTFQRQIQTRETKEALFWLIDYLNITEVIEERCDTSPWTWMGSLFYAGQLYTTIGYGLPAAQSTGGRVATMFYIMIGIPVFLIILKDVAEVAGQCATDE</sequence>
<evidence type="ECO:0000259" key="10">
    <source>
        <dbReference type="PROSITE" id="PS50279"/>
    </source>
</evidence>
<keyword evidence="4 8" id="KW-1133">Transmembrane helix</keyword>
<organism evidence="11 12">
    <name type="scientific">Bursaphelenchus okinawaensis</name>
    <dbReference type="NCBI Taxonomy" id="465554"/>
    <lineage>
        <taxon>Eukaryota</taxon>
        <taxon>Metazoa</taxon>
        <taxon>Ecdysozoa</taxon>
        <taxon>Nematoda</taxon>
        <taxon>Chromadorea</taxon>
        <taxon>Rhabditida</taxon>
        <taxon>Tylenchina</taxon>
        <taxon>Tylenchomorpha</taxon>
        <taxon>Aphelenchoidea</taxon>
        <taxon>Aphelenchoididae</taxon>
        <taxon>Bursaphelenchus</taxon>
    </lineage>
</organism>
<evidence type="ECO:0000256" key="2">
    <source>
        <dbReference type="ARBA" id="ARBA00022448"/>
    </source>
</evidence>
<dbReference type="InterPro" id="IPR013099">
    <property type="entry name" value="K_chnl_dom"/>
</dbReference>
<dbReference type="GO" id="GO:0004867">
    <property type="term" value="F:serine-type endopeptidase inhibitor activity"/>
    <property type="evidence" value="ECO:0007669"/>
    <property type="project" value="InterPro"/>
</dbReference>
<keyword evidence="2" id="KW-0813">Transport</keyword>
<dbReference type="PANTHER" id="PTHR11003">
    <property type="entry name" value="POTASSIUM CHANNEL, SUBFAMILY K"/>
    <property type="match status" value="1"/>
</dbReference>
<dbReference type="PANTHER" id="PTHR11003:SF334">
    <property type="entry name" value="FI03418P"/>
    <property type="match status" value="1"/>
</dbReference>
<evidence type="ECO:0000256" key="3">
    <source>
        <dbReference type="ARBA" id="ARBA00022692"/>
    </source>
</evidence>
<dbReference type="OrthoDB" id="297496at2759"/>
<dbReference type="GO" id="GO:0005886">
    <property type="term" value="C:plasma membrane"/>
    <property type="evidence" value="ECO:0007669"/>
    <property type="project" value="TreeGrafter"/>
</dbReference>
<keyword evidence="9" id="KW-0732">Signal</keyword>
<keyword evidence="6 8" id="KW-0472">Membrane</keyword>
<evidence type="ECO:0000256" key="5">
    <source>
        <dbReference type="ARBA" id="ARBA00023065"/>
    </source>
</evidence>
<keyword evidence="3 8" id="KW-0812">Transmembrane</keyword>
<dbReference type="Proteomes" id="UP000614601">
    <property type="component" value="Unassembled WGS sequence"/>
</dbReference>
<dbReference type="Gene3D" id="4.10.410.10">
    <property type="entry name" value="Pancreatic trypsin inhibitor Kunitz domain"/>
    <property type="match status" value="2"/>
</dbReference>